<feature type="region of interest" description="Disordered" evidence="1">
    <location>
        <begin position="1208"/>
        <end position="1265"/>
    </location>
</feature>
<feature type="domain" description="PG2 pseudoGTPase" evidence="3">
    <location>
        <begin position="811"/>
        <end position="988"/>
    </location>
</feature>
<dbReference type="GO" id="GO:0005096">
    <property type="term" value="F:GTPase activator activity"/>
    <property type="evidence" value="ECO:0007669"/>
    <property type="project" value="TreeGrafter"/>
</dbReference>
<proteinExistence type="predicted"/>
<evidence type="ECO:0000313" key="5">
    <source>
        <dbReference type="WBParaSite" id="jg2869"/>
    </source>
</evidence>
<feature type="compositionally biased region" description="Polar residues" evidence="1">
    <location>
        <begin position="1251"/>
        <end position="1262"/>
    </location>
</feature>
<dbReference type="PROSITE" id="PS50238">
    <property type="entry name" value="RHOGAP"/>
    <property type="match status" value="1"/>
</dbReference>
<name>A0A915E5S8_9BILA</name>
<dbReference type="Pfam" id="PF00620">
    <property type="entry name" value="RhoGAP"/>
    <property type="match status" value="1"/>
</dbReference>
<feature type="compositionally biased region" description="Polar residues" evidence="1">
    <location>
        <begin position="1331"/>
        <end position="1343"/>
    </location>
</feature>
<accession>A0A915E5S8</accession>
<evidence type="ECO:0000259" key="3">
    <source>
        <dbReference type="PROSITE" id="PS51853"/>
    </source>
</evidence>
<dbReference type="InterPro" id="IPR045786">
    <property type="entry name" value="RhoGAP_pG1_pG2"/>
</dbReference>
<feature type="compositionally biased region" description="Polar residues" evidence="1">
    <location>
        <begin position="1389"/>
        <end position="1398"/>
    </location>
</feature>
<dbReference type="GO" id="GO:0050770">
    <property type="term" value="P:regulation of axonogenesis"/>
    <property type="evidence" value="ECO:0007669"/>
    <property type="project" value="TreeGrafter"/>
</dbReference>
<evidence type="ECO:0000256" key="1">
    <source>
        <dbReference type="SAM" id="MobiDB-lite"/>
    </source>
</evidence>
<feature type="region of interest" description="Disordered" evidence="1">
    <location>
        <begin position="1097"/>
        <end position="1173"/>
    </location>
</feature>
<keyword evidence="4" id="KW-1185">Reference proteome</keyword>
<dbReference type="InterPro" id="IPR027417">
    <property type="entry name" value="P-loop_NTPase"/>
</dbReference>
<dbReference type="Proteomes" id="UP000887574">
    <property type="component" value="Unplaced"/>
</dbReference>
<sequence>MLEPFCNMARHITTLCVIGLSGADQVKGVSGVGKSTLCNRLVRPHFVDFHLEHLSYLSQADYSCSRVINNDHWLYWGETELDSTDYSAGKTTHVRVVEQTVFLDDESFEPLGNHHHSSKLDDGGASYVKRALKTTLESPDKLMYICRDQLGQESDFVCHSLKDGKTGVDVFCVVFDVSRVEGRSPEKQSSFVLQLIVQALKTKKPVFLVATKCDAADPEMLREFQKLLQRKEVRTATSAQLIVAEVSAAQNAEDDPYLDALNYRDEKLTAITYDFHQLVCTLLPREEFPLKRGKISWPILLTDFGVNCHPAYEAFTAEFGPKAARLAFEEHQRACREWWFEHDLNARLPSLRDVLRRMLDRSLLCNAKWEQVQAELEAHPEFDNYFQPLGRSLDRLSSSGIGSCSSSSSHSHQYWDDRIPGEVLAKPEAQHLFHELQKELIDEISLERQADKFRNLLAQKEAVTPGKSFKDAKVMVEEIAAYEKALPPDSAYRIYATFQEELKQQARRNFNELLLENLEVFVDIVVDWRLQYSDLPMLGLNEKENNLVHELLCQDKRYRDMNGLSDDRQTAIGQFASFVCLPLERHCPAGNLCADLVLPIAIDNHGHDQNKFLSIDVAVHGQADLLDEFIAAIKKLIAPEKVFRYNGCSVRLNAFPASSAKGPPQLSTDNLLLQSSRVPTTIYLLDSSSGLAEDIHYEHLHKRHHRWLPPMFVQVCEPAKLDMLPPQMGLKLAEKFHGVFVGAGPSSAIRSSANRRSGSSTASSMVNNLRDRFNAANPATDLSPHFRCEQLTKVLREVCSGQLDSGYCDLRVRLSLFCGDSFPPESILMPFLDHSTRSDASGRTFSLDMQLEENKEHNIRVSVNASSYHNWLLSRWPLNSFQGHILVYSCVRKASWRHAKTAARLLINSLDEGSEERLVMARSIMLVAVNEPTAFFTSNEANQLLTKGCKLAEELGCGFNTVSPTRNSSAQVHTYIQFFQQLYSNPLLPSDYFTISPRHPRSPSYISNNTFTSSSSQQHRVQRQPSYAYTKGSTLTGSANTLLSNYDSTTCSRAEETHYAVVDLPTAATRPSTASYCSGCCHLSATGSIGRRVSEDMPQHTNPVTDTCSLCEQSTSGKGAGSVKERLKESNTARSVDGTGRGSGGRPQGKARGDLMTGSEHSAATPPSSVKAQRRLDKIISSFIQLKSTDEDQQRPIPTKSITNNLQRHNSIDKMTPPGSAAAFPQSIRRSTPPPPPPNPSFYANRGGTVERQSLPTTNSPVVNHLRHHPSSALLSRSMDSLVVPTVISIEDDQHLRDDQEGDQEDLPNHQVYRPFRRQISLRDRQRSKKSFFSNARSGSPNPNFARRMASSWRRRKSIKGGGPEEDTATLKTGSTTSSPFSWLPHRSPNGTSSPSEEMTLQSLCSRNSSRLPLFFTKCLDFIEANGGIQMEGIYRVPGNQSQVAELEKAFRKSDKVDLEALNIPVHATATALKKFLDVLPEPLIPVSSHEAILASLELPVQSPTYMDDSPASTTSAVDQHTERIKRLQQVVGEVVPPLNRHVLRHLAQHLKKVAASSSTNSMDFRNLAKVWGPTLFRPTLTVLR</sequence>
<feature type="compositionally biased region" description="Polar residues" evidence="1">
    <location>
        <begin position="1159"/>
        <end position="1171"/>
    </location>
</feature>
<dbReference type="PANTHER" id="PTHR46005">
    <property type="entry name" value="RHO GTPASE-ACTIVATING PROTEIN 190"/>
    <property type="match status" value="1"/>
</dbReference>
<dbReference type="GO" id="GO:0007266">
    <property type="term" value="P:Rho protein signal transduction"/>
    <property type="evidence" value="ECO:0007669"/>
    <property type="project" value="TreeGrafter"/>
</dbReference>
<dbReference type="Pfam" id="PF19518">
    <property type="entry name" value="RhoGAP_pG1_pG2"/>
    <property type="match status" value="1"/>
</dbReference>
<feature type="region of interest" description="Disordered" evidence="1">
    <location>
        <begin position="1324"/>
        <end position="1398"/>
    </location>
</feature>
<dbReference type="GO" id="GO:0008361">
    <property type="term" value="P:regulation of cell size"/>
    <property type="evidence" value="ECO:0007669"/>
    <property type="project" value="TreeGrafter"/>
</dbReference>
<feature type="compositionally biased region" description="Polar residues" evidence="1">
    <location>
        <begin position="1099"/>
        <end position="1117"/>
    </location>
</feature>
<dbReference type="InterPro" id="IPR008936">
    <property type="entry name" value="Rho_GTPase_activation_prot"/>
</dbReference>
<feature type="compositionally biased region" description="Polar residues" evidence="1">
    <location>
        <begin position="1370"/>
        <end position="1381"/>
    </location>
</feature>
<dbReference type="SMART" id="SM00324">
    <property type="entry name" value="RhoGAP"/>
    <property type="match status" value="1"/>
</dbReference>
<dbReference type="PROSITE" id="PS51853">
    <property type="entry name" value="PG2"/>
    <property type="match status" value="1"/>
</dbReference>
<dbReference type="Gene3D" id="1.10.555.10">
    <property type="entry name" value="Rho GTPase activation protein"/>
    <property type="match status" value="1"/>
</dbReference>
<dbReference type="Gene3D" id="3.40.50.300">
    <property type="entry name" value="P-loop containing nucleotide triphosphate hydrolases"/>
    <property type="match status" value="1"/>
</dbReference>
<dbReference type="InterPro" id="IPR039006">
    <property type="entry name" value="RhoGAP_pG2"/>
</dbReference>
<feature type="domain" description="Rho-GAP" evidence="2">
    <location>
        <begin position="1399"/>
        <end position="1585"/>
    </location>
</feature>
<dbReference type="GO" id="GO:0005829">
    <property type="term" value="C:cytosol"/>
    <property type="evidence" value="ECO:0007669"/>
    <property type="project" value="TreeGrafter"/>
</dbReference>
<organism evidence="4 5">
    <name type="scientific">Ditylenchus dipsaci</name>
    <dbReference type="NCBI Taxonomy" id="166011"/>
    <lineage>
        <taxon>Eukaryota</taxon>
        <taxon>Metazoa</taxon>
        <taxon>Ecdysozoa</taxon>
        <taxon>Nematoda</taxon>
        <taxon>Chromadorea</taxon>
        <taxon>Rhabditida</taxon>
        <taxon>Tylenchina</taxon>
        <taxon>Tylenchomorpha</taxon>
        <taxon>Sphaerularioidea</taxon>
        <taxon>Anguinidae</taxon>
        <taxon>Anguininae</taxon>
        <taxon>Ditylenchus</taxon>
    </lineage>
</organism>
<reference evidence="5" key="1">
    <citation type="submission" date="2022-11" db="UniProtKB">
        <authorList>
            <consortium name="WormBaseParasite"/>
        </authorList>
    </citation>
    <scope>IDENTIFICATION</scope>
</reference>
<protein>
    <submittedName>
        <fullName evidence="5">Uncharacterized protein</fullName>
    </submittedName>
</protein>
<dbReference type="PANTHER" id="PTHR46005:SF4">
    <property type="entry name" value="RHO GTPASE-ACTIVATING PROTEIN 190"/>
    <property type="match status" value="1"/>
</dbReference>
<dbReference type="InterPro" id="IPR000198">
    <property type="entry name" value="RhoGAP_dom"/>
</dbReference>
<evidence type="ECO:0000259" key="2">
    <source>
        <dbReference type="PROSITE" id="PS50238"/>
    </source>
</evidence>
<dbReference type="SUPFAM" id="SSF48350">
    <property type="entry name" value="GTPase activation domain, GAP"/>
    <property type="match status" value="1"/>
</dbReference>
<dbReference type="WBParaSite" id="jg2869">
    <property type="protein sequence ID" value="jg2869"/>
    <property type="gene ID" value="jg2869"/>
</dbReference>
<dbReference type="InterPro" id="IPR051978">
    <property type="entry name" value="Rho-GAP_domain"/>
</dbReference>
<evidence type="ECO:0000313" key="4">
    <source>
        <dbReference type="Proteomes" id="UP000887574"/>
    </source>
</evidence>
<dbReference type="SUPFAM" id="SSF52540">
    <property type="entry name" value="P-loop containing nucleoside triphosphate hydrolases"/>
    <property type="match status" value="1"/>
</dbReference>